<dbReference type="STRING" id="1774968.AUC68_04600"/>
<keyword evidence="3" id="KW-0804">Transcription</keyword>
<sequence>MARGEETRKRILDVAQDAVLAKGFDATSIDEIVVNAELTKSGFFYHFRDKNALALALIERHIEVEDQLFDDLLQRAYELTEDPLQRALIALKLLAELIEDMPNGHPGCVVATAVYQDRLFDREVREANRRAVLGWRRRFRAMFDDVVAVYTPHDDVDLDQLADMVSSVIEGGIVMARALAEPSVTAQQIMLLRSYVNMLFSPRIKLAEK</sequence>
<dbReference type="InterPro" id="IPR001647">
    <property type="entry name" value="HTH_TetR"/>
</dbReference>
<dbReference type="OrthoDB" id="9809772at2"/>
<protein>
    <submittedName>
        <fullName evidence="6">TetR family transcriptional regulator</fullName>
    </submittedName>
</protein>
<dbReference type="Pfam" id="PF16925">
    <property type="entry name" value="TetR_C_13"/>
    <property type="match status" value="1"/>
</dbReference>
<dbReference type="AlphaFoldDB" id="A0A1E3W188"/>
<keyword evidence="1" id="KW-0805">Transcription regulation</keyword>
<dbReference type="GO" id="GO:0003677">
    <property type="term" value="F:DNA binding"/>
    <property type="evidence" value="ECO:0007669"/>
    <property type="project" value="UniProtKB-UniRule"/>
</dbReference>
<proteinExistence type="predicted"/>
<evidence type="ECO:0000256" key="2">
    <source>
        <dbReference type="ARBA" id="ARBA00023125"/>
    </source>
</evidence>
<evidence type="ECO:0000256" key="1">
    <source>
        <dbReference type="ARBA" id="ARBA00023015"/>
    </source>
</evidence>
<evidence type="ECO:0000259" key="5">
    <source>
        <dbReference type="PROSITE" id="PS50977"/>
    </source>
</evidence>
<dbReference type="InterPro" id="IPR009057">
    <property type="entry name" value="Homeodomain-like_sf"/>
</dbReference>
<feature type="DNA-binding region" description="H-T-H motif" evidence="4">
    <location>
        <begin position="28"/>
        <end position="47"/>
    </location>
</feature>
<dbReference type="Pfam" id="PF00440">
    <property type="entry name" value="TetR_N"/>
    <property type="match status" value="1"/>
</dbReference>
<organism evidence="6 7">
    <name type="scientific">Methyloceanibacter methanicus</name>
    <dbReference type="NCBI Taxonomy" id="1774968"/>
    <lineage>
        <taxon>Bacteria</taxon>
        <taxon>Pseudomonadati</taxon>
        <taxon>Pseudomonadota</taxon>
        <taxon>Alphaproteobacteria</taxon>
        <taxon>Hyphomicrobiales</taxon>
        <taxon>Hyphomicrobiaceae</taxon>
        <taxon>Methyloceanibacter</taxon>
    </lineage>
</organism>
<gene>
    <name evidence="6" type="ORF">AUC68_04600</name>
</gene>
<keyword evidence="2 4" id="KW-0238">DNA-binding</keyword>
<dbReference type="SUPFAM" id="SSF48498">
    <property type="entry name" value="Tetracyclin repressor-like, C-terminal domain"/>
    <property type="match status" value="1"/>
</dbReference>
<evidence type="ECO:0000256" key="3">
    <source>
        <dbReference type="ARBA" id="ARBA00023163"/>
    </source>
</evidence>
<comment type="caution">
    <text evidence="6">The sequence shown here is derived from an EMBL/GenBank/DDBJ whole genome shotgun (WGS) entry which is preliminary data.</text>
</comment>
<evidence type="ECO:0000313" key="6">
    <source>
        <dbReference type="EMBL" id="ODR99519.1"/>
    </source>
</evidence>
<dbReference type="Proteomes" id="UP000094501">
    <property type="component" value="Unassembled WGS sequence"/>
</dbReference>
<dbReference type="SUPFAM" id="SSF46689">
    <property type="entry name" value="Homeodomain-like"/>
    <property type="match status" value="1"/>
</dbReference>
<dbReference type="InterPro" id="IPR011075">
    <property type="entry name" value="TetR_C"/>
</dbReference>
<dbReference type="InterPro" id="IPR036271">
    <property type="entry name" value="Tet_transcr_reg_TetR-rel_C_sf"/>
</dbReference>
<dbReference type="PANTHER" id="PTHR47506:SF1">
    <property type="entry name" value="HTH-TYPE TRANSCRIPTIONAL REGULATOR YJDC"/>
    <property type="match status" value="1"/>
</dbReference>
<evidence type="ECO:0000256" key="4">
    <source>
        <dbReference type="PROSITE-ProRule" id="PRU00335"/>
    </source>
</evidence>
<dbReference type="PROSITE" id="PS50977">
    <property type="entry name" value="HTH_TETR_2"/>
    <property type="match status" value="1"/>
</dbReference>
<dbReference type="PANTHER" id="PTHR47506">
    <property type="entry name" value="TRANSCRIPTIONAL REGULATORY PROTEIN"/>
    <property type="match status" value="1"/>
</dbReference>
<reference evidence="6 7" key="1">
    <citation type="journal article" date="2016" name="Environ. Microbiol.">
        <title>New Methyloceanibacter diversity from North Sea sediments includes methanotroph containing solely the soluble methane monooxygenase.</title>
        <authorList>
            <person name="Vekeman B."/>
            <person name="Kerckhof F.M."/>
            <person name="Cremers G."/>
            <person name="de Vos P."/>
            <person name="Vandamme P."/>
            <person name="Boon N."/>
            <person name="Op den Camp H.J."/>
            <person name="Heylen K."/>
        </authorList>
    </citation>
    <scope>NUCLEOTIDE SEQUENCE [LARGE SCALE GENOMIC DNA]</scope>
    <source>
        <strain evidence="6 7">R-67174</strain>
    </source>
</reference>
<accession>A0A1E3W188</accession>
<name>A0A1E3W188_9HYPH</name>
<dbReference type="EMBL" id="LPWG01000011">
    <property type="protein sequence ID" value="ODR99519.1"/>
    <property type="molecule type" value="Genomic_DNA"/>
</dbReference>
<dbReference type="RefSeq" id="WP_069437452.1">
    <property type="nucleotide sequence ID" value="NZ_LPWG01000011.1"/>
</dbReference>
<evidence type="ECO:0000313" key="7">
    <source>
        <dbReference type="Proteomes" id="UP000094501"/>
    </source>
</evidence>
<keyword evidence="7" id="KW-1185">Reference proteome</keyword>
<feature type="domain" description="HTH tetR-type" evidence="5">
    <location>
        <begin position="5"/>
        <end position="65"/>
    </location>
</feature>
<dbReference type="Gene3D" id="1.10.357.10">
    <property type="entry name" value="Tetracycline Repressor, domain 2"/>
    <property type="match status" value="1"/>
</dbReference>